<name>A0A418M3W4_9BACT</name>
<dbReference type="RefSeq" id="WP_119669673.1">
    <property type="nucleotide sequence ID" value="NZ_QXED01000006.1"/>
</dbReference>
<dbReference type="OrthoDB" id="886535at2"/>
<accession>A0A418M3W4</accession>
<reference evidence="1 2" key="1">
    <citation type="submission" date="2018-08" db="EMBL/GenBank/DDBJ databases">
        <title>Fibrisoma montanum sp. nov., isolated from Danxia mountain soil.</title>
        <authorList>
            <person name="Huang Y."/>
        </authorList>
    </citation>
    <scope>NUCLEOTIDE SEQUENCE [LARGE SCALE GENOMIC DNA]</scope>
    <source>
        <strain evidence="1 2">HYT19</strain>
    </source>
</reference>
<dbReference type="AlphaFoldDB" id="A0A418M3W4"/>
<sequence length="76" mass="8498">MTYKTALGEEIEGSSPTEIIDAMKAGGRFSADQDRPAYMTGFAERLKEWNGEVLTYSDEKSFVEELLRVGYLTPAK</sequence>
<dbReference type="Proteomes" id="UP000283523">
    <property type="component" value="Unassembled WGS sequence"/>
</dbReference>
<gene>
    <name evidence="1" type="ORF">DYU11_20895</name>
</gene>
<protein>
    <submittedName>
        <fullName evidence="1">Uncharacterized protein</fullName>
    </submittedName>
</protein>
<evidence type="ECO:0000313" key="2">
    <source>
        <dbReference type="Proteomes" id="UP000283523"/>
    </source>
</evidence>
<comment type="caution">
    <text evidence="1">The sequence shown here is derived from an EMBL/GenBank/DDBJ whole genome shotgun (WGS) entry which is preliminary data.</text>
</comment>
<organism evidence="1 2">
    <name type="scientific">Fibrisoma montanum</name>
    <dbReference type="NCBI Taxonomy" id="2305895"/>
    <lineage>
        <taxon>Bacteria</taxon>
        <taxon>Pseudomonadati</taxon>
        <taxon>Bacteroidota</taxon>
        <taxon>Cytophagia</taxon>
        <taxon>Cytophagales</taxon>
        <taxon>Spirosomataceae</taxon>
        <taxon>Fibrisoma</taxon>
    </lineage>
</organism>
<dbReference type="EMBL" id="QXED01000006">
    <property type="protein sequence ID" value="RIV20505.1"/>
    <property type="molecule type" value="Genomic_DNA"/>
</dbReference>
<evidence type="ECO:0000313" key="1">
    <source>
        <dbReference type="EMBL" id="RIV20505.1"/>
    </source>
</evidence>
<proteinExistence type="predicted"/>
<keyword evidence="2" id="KW-1185">Reference proteome</keyword>